<feature type="transmembrane region" description="Helical" evidence="10">
    <location>
        <begin position="235"/>
        <end position="255"/>
    </location>
</feature>
<feature type="transmembrane region" description="Helical" evidence="10">
    <location>
        <begin position="205"/>
        <end position="223"/>
    </location>
</feature>
<dbReference type="EC" id="2.3.1.199" evidence="10"/>
<comment type="catalytic activity">
    <reaction evidence="10">
        <text>a very-long-chain acyl-CoA + malonyl-CoA + H(+) = a very-long-chain 3-oxoacyl-CoA + CO2 + CoA</text>
        <dbReference type="Rhea" id="RHEA:32727"/>
        <dbReference type="ChEBI" id="CHEBI:15378"/>
        <dbReference type="ChEBI" id="CHEBI:16526"/>
        <dbReference type="ChEBI" id="CHEBI:57287"/>
        <dbReference type="ChEBI" id="CHEBI:57384"/>
        <dbReference type="ChEBI" id="CHEBI:90725"/>
        <dbReference type="ChEBI" id="CHEBI:90736"/>
        <dbReference type="EC" id="2.3.1.199"/>
    </reaction>
</comment>
<dbReference type="PANTHER" id="PTHR11157">
    <property type="entry name" value="FATTY ACID ACYL TRANSFERASE-RELATED"/>
    <property type="match status" value="1"/>
</dbReference>
<evidence type="ECO:0000256" key="3">
    <source>
        <dbReference type="ARBA" id="ARBA00022679"/>
    </source>
</evidence>
<evidence type="ECO:0000256" key="2">
    <source>
        <dbReference type="ARBA" id="ARBA00022516"/>
    </source>
</evidence>
<dbReference type="GO" id="GO:0034625">
    <property type="term" value="P:fatty acid elongation, monounsaturated fatty acid"/>
    <property type="evidence" value="ECO:0007669"/>
    <property type="project" value="TreeGrafter"/>
</dbReference>
<dbReference type="VEuPathDB" id="VectorBase:HLOH_060719"/>
<keyword evidence="2 10" id="KW-0444">Lipid biosynthesis</keyword>
<evidence type="ECO:0000313" key="12">
    <source>
        <dbReference type="Proteomes" id="UP000821853"/>
    </source>
</evidence>
<gene>
    <name evidence="11" type="ORF">HPB48_008234</name>
</gene>
<dbReference type="GO" id="GO:0030148">
    <property type="term" value="P:sphingolipid biosynthetic process"/>
    <property type="evidence" value="ECO:0007669"/>
    <property type="project" value="TreeGrafter"/>
</dbReference>
<feature type="transmembrane region" description="Helical" evidence="10">
    <location>
        <begin position="66"/>
        <end position="86"/>
    </location>
</feature>
<comment type="similarity">
    <text evidence="10">Belongs to the ELO family.</text>
</comment>
<feature type="transmembrane region" description="Helical" evidence="10">
    <location>
        <begin position="170"/>
        <end position="193"/>
    </location>
</feature>
<keyword evidence="3 10" id="KW-0808">Transferase</keyword>
<proteinExistence type="inferred from homology"/>
<dbReference type="EMBL" id="JABSTR010000011">
    <property type="protein sequence ID" value="KAH9381020.1"/>
    <property type="molecule type" value="Genomic_DNA"/>
</dbReference>
<dbReference type="PANTHER" id="PTHR11157:SF69">
    <property type="entry name" value="ELONGATION OF VERY LONG CHAIN FATTY ACIDS PROTEIN 7"/>
    <property type="match status" value="1"/>
</dbReference>
<keyword evidence="6 10" id="KW-1133">Transmembrane helix</keyword>
<dbReference type="InterPro" id="IPR002076">
    <property type="entry name" value="ELO_fam"/>
</dbReference>
<feature type="transmembrane region" description="Helical" evidence="10">
    <location>
        <begin position="147"/>
        <end position="164"/>
    </location>
</feature>
<evidence type="ECO:0000256" key="9">
    <source>
        <dbReference type="ARBA" id="ARBA00023160"/>
    </source>
</evidence>
<evidence type="ECO:0000256" key="7">
    <source>
        <dbReference type="ARBA" id="ARBA00023098"/>
    </source>
</evidence>
<dbReference type="OMA" id="YTHITQL"/>
<feature type="transmembrane region" description="Helical" evidence="10">
    <location>
        <begin position="117"/>
        <end position="135"/>
    </location>
</feature>
<dbReference type="GO" id="GO:0005789">
    <property type="term" value="C:endoplasmic reticulum membrane"/>
    <property type="evidence" value="ECO:0007669"/>
    <property type="project" value="TreeGrafter"/>
</dbReference>
<organism evidence="11 12">
    <name type="scientific">Haemaphysalis longicornis</name>
    <name type="common">Bush tick</name>
    <dbReference type="NCBI Taxonomy" id="44386"/>
    <lineage>
        <taxon>Eukaryota</taxon>
        <taxon>Metazoa</taxon>
        <taxon>Ecdysozoa</taxon>
        <taxon>Arthropoda</taxon>
        <taxon>Chelicerata</taxon>
        <taxon>Arachnida</taxon>
        <taxon>Acari</taxon>
        <taxon>Parasitiformes</taxon>
        <taxon>Ixodida</taxon>
        <taxon>Ixodoidea</taxon>
        <taxon>Ixodidae</taxon>
        <taxon>Haemaphysalinae</taxon>
        <taxon>Haemaphysalis</taxon>
    </lineage>
</organism>
<dbReference type="GO" id="GO:0042761">
    <property type="term" value="P:very long-chain fatty acid biosynthetic process"/>
    <property type="evidence" value="ECO:0007669"/>
    <property type="project" value="TreeGrafter"/>
</dbReference>
<comment type="subcellular location">
    <subcellularLocation>
        <location evidence="1">Membrane</location>
        <topology evidence="1">Multi-pass membrane protein</topology>
    </subcellularLocation>
</comment>
<evidence type="ECO:0000256" key="1">
    <source>
        <dbReference type="ARBA" id="ARBA00004141"/>
    </source>
</evidence>
<keyword evidence="5 10" id="KW-0276">Fatty acid metabolism</keyword>
<reference evidence="11 12" key="1">
    <citation type="journal article" date="2020" name="Cell">
        <title>Large-Scale Comparative Analyses of Tick Genomes Elucidate Their Genetic Diversity and Vector Capacities.</title>
        <authorList>
            <consortium name="Tick Genome and Microbiome Consortium (TIGMIC)"/>
            <person name="Jia N."/>
            <person name="Wang J."/>
            <person name="Shi W."/>
            <person name="Du L."/>
            <person name="Sun Y."/>
            <person name="Zhan W."/>
            <person name="Jiang J.F."/>
            <person name="Wang Q."/>
            <person name="Zhang B."/>
            <person name="Ji P."/>
            <person name="Bell-Sakyi L."/>
            <person name="Cui X.M."/>
            <person name="Yuan T.T."/>
            <person name="Jiang B.G."/>
            <person name="Yang W.F."/>
            <person name="Lam T.T."/>
            <person name="Chang Q.C."/>
            <person name="Ding S.J."/>
            <person name="Wang X.J."/>
            <person name="Zhu J.G."/>
            <person name="Ruan X.D."/>
            <person name="Zhao L."/>
            <person name="Wei J.T."/>
            <person name="Ye R.Z."/>
            <person name="Que T.C."/>
            <person name="Du C.H."/>
            <person name="Zhou Y.H."/>
            <person name="Cheng J.X."/>
            <person name="Dai P.F."/>
            <person name="Guo W.B."/>
            <person name="Han X.H."/>
            <person name="Huang E.J."/>
            <person name="Li L.F."/>
            <person name="Wei W."/>
            <person name="Gao Y.C."/>
            <person name="Liu J.Z."/>
            <person name="Shao H.Z."/>
            <person name="Wang X."/>
            <person name="Wang C.C."/>
            <person name="Yang T.C."/>
            <person name="Huo Q.B."/>
            <person name="Li W."/>
            <person name="Chen H.Y."/>
            <person name="Chen S.E."/>
            <person name="Zhou L.G."/>
            <person name="Ni X.B."/>
            <person name="Tian J.H."/>
            <person name="Sheng Y."/>
            <person name="Liu T."/>
            <person name="Pan Y.S."/>
            <person name="Xia L.Y."/>
            <person name="Li J."/>
            <person name="Zhao F."/>
            <person name="Cao W.C."/>
        </authorList>
    </citation>
    <scope>NUCLEOTIDE SEQUENCE [LARGE SCALE GENOMIC DNA]</scope>
    <source>
        <strain evidence="11">HaeL-2018</strain>
    </source>
</reference>
<accession>A0A9J6H2T1</accession>
<dbReference type="GO" id="GO:0019367">
    <property type="term" value="P:fatty acid elongation, saturated fatty acid"/>
    <property type="evidence" value="ECO:0007669"/>
    <property type="project" value="TreeGrafter"/>
</dbReference>
<dbReference type="AlphaFoldDB" id="A0A9J6H2T1"/>
<dbReference type="Proteomes" id="UP000821853">
    <property type="component" value="Chromosome 9"/>
</dbReference>
<dbReference type="GO" id="GO:0034626">
    <property type="term" value="P:fatty acid elongation, polyunsaturated fatty acid"/>
    <property type="evidence" value="ECO:0007669"/>
    <property type="project" value="TreeGrafter"/>
</dbReference>
<evidence type="ECO:0000313" key="11">
    <source>
        <dbReference type="EMBL" id="KAH9381020.1"/>
    </source>
</evidence>
<evidence type="ECO:0000256" key="4">
    <source>
        <dbReference type="ARBA" id="ARBA00022692"/>
    </source>
</evidence>
<comment type="caution">
    <text evidence="11">The sequence shown here is derived from an EMBL/GenBank/DDBJ whole genome shotgun (WGS) entry which is preliminary data.</text>
</comment>
<protein>
    <recommendedName>
        <fullName evidence="10">Elongation of very long chain fatty acids protein</fullName>
        <ecNumber evidence="10">2.3.1.199</ecNumber>
    </recommendedName>
    <alternativeName>
        <fullName evidence="10">Very-long-chain 3-oxoacyl-CoA synthase</fullName>
    </alternativeName>
</protein>
<keyword evidence="7 10" id="KW-0443">Lipid metabolism</keyword>
<evidence type="ECO:0000256" key="6">
    <source>
        <dbReference type="ARBA" id="ARBA00022989"/>
    </source>
</evidence>
<name>A0A9J6H2T1_HAELO</name>
<evidence type="ECO:0000256" key="5">
    <source>
        <dbReference type="ARBA" id="ARBA00022832"/>
    </source>
</evidence>
<keyword evidence="8 10" id="KW-0472">Membrane</keyword>
<dbReference type="Pfam" id="PF01151">
    <property type="entry name" value="ELO"/>
    <property type="match status" value="1"/>
</dbReference>
<keyword evidence="9 10" id="KW-0275">Fatty acid biosynthesis</keyword>
<sequence>MRSLVWYSSQLYEHVWSLRDRRLDSWTTITKGSFVFPLLIGYIYVAKVGGPRWMKGRNPYDLKRAILAYNVFVVLASAYFVCRMLPLTYFGGGYSFLCQGVGLSNSERDTAILHLNWWYFLVRIAEFLDTFFFVARKKFSHITQLHVVHHSLVVLSGWIWLHFASDGQGIFGLCVNAFVHTVMYSYYFLAALGPGLQKYLWWKKYLTTLQIVQLVIFSTHIALPLLFDCGYPKPLCYIGVALLILTIILFLNFYLKTYKPGGRSVPVLDKKSKTKGE</sequence>
<dbReference type="OrthoDB" id="434092at2759"/>
<evidence type="ECO:0000256" key="10">
    <source>
        <dbReference type="RuleBase" id="RU361115"/>
    </source>
</evidence>
<evidence type="ECO:0000256" key="8">
    <source>
        <dbReference type="ARBA" id="ARBA00023136"/>
    </source>
</evidence>
<dbReference type="GO" id="GO:0009922">
    <property type="term" value="F:fatty acid elongase activity"/>
    <property type="evidence" value="ECO:0007669"/>
    <property type="project" value="UniProtKB-EC"/>
</dbReference>
<keyword evidence="12" id="KW-1185">Reference proteome</keyword>
<feature type="transmembrane region" description="Helical" evidence="10">
    <location>
        <begin position="26"/>
        <end position="45"/>
    </location>
</feature>
<keyword evidence="4 10" id="KW-0812">Transmembrane</keyword>